<gene>
    <name evidence="1" type="ORF">KC01_LOCUS8785</name>
</gene>
<dbReference type="EMBL" id="OZ035835">
    <property type="protein sequence ID" value="CAL1577434.1"/>
    <property type="molecule type" value="Genomic_DNA"/>
</dbReference>
<keyword evidence="2" id="KW-1185">Reference proteome</keyword>
<proteinExistence type="predicted"/>
<dbReference type="AlphaFoldDB" id="A0AAV2JQ33"/>
<accession>A0AAV2JQ33</accession>
<protein>
    <submittedName>
        <fullName evidence="1">Uncharacterized protein</fullName>
    </submittedName>
</protein>
<evidence type="ECO:0000313" key="1">
    <source>
        <dbReference type="EMBL" id="CAL1577434.1"/>
    </source>
</evidence>
<evidence type="ECO:0000313" key="2">
    <source>
        <dbReference type="Proteomes" id="UP001497482"/>
    </source>
</evidence>
<name>A0AAV2JQ33_KNICA</name>
<reference evidence="1 2" key="1">
    <citation type="submission" date="2024-04" db="EMBL/GenBank/DDBJ databases">
        <authorList>
            <person name="Waldvogel A.-M."/>
            <person name="Schoenle A."/>
        </authorList>
    </citation>
    <scope>NUCLEOTIDE SEQUENCE [LARGE SCALE GENOMIC DNA]</scope>
</reference>
<sequence>MTVRRVSCVPYSLHPATHSSFGDLASSLTALREIFTPAPSINLPKAAAETQPPPPPPDLPLKVTLTYSLLTWAPSAPLSSSADTAIKPL</sequence>
<organism evidence="1 2">
    <name type="scientific">Knipowitschia caucasica</name>
    <name type="common">Caucasian dwarf goby</name>
    <name type="synonym">Pomatoschistus caucasicus</name>
    <dbReference type="NCBI Taxonomy" id="637954"/>
    <lineage>
        <taxon>Eukaryota</taxon>
        <taxon>Metazoa</taxon>
        <taxon>Chordata</taxon>
        <taxon>Craniata</taxon>
        <taxon>Vertebrata</taxon>
        <taxon>Euteleostomi</taxon>
        <taxon>Actinopterygii</taxon>
        <taxon>Neopterygii</taxon>
        <taxon>Teleostei</taxon>
        <taxon>Neoteleostei</taxon>
        <taxon>Acanthomorphata</taxon>
        <taxon>Gobiaria</taxon>
        <taxon>Gobiiformes</taxon>
        <taxon>Gobioidei</taxon>
        <taxon>Gobiidae</taxon>
        <taxon>Gobiinae</taxon>
        <taxon>Knipowitschia</taxon>
    </lineage>
</organism>
<dbReference type="Proteomes" id="UP001497482">
    <property type="component" value="Chromosome 13"/>
</dbReference>